<dbReference type="AlphaFoldDB" id="F2TG87"/>
<dbReference type="HOGENOM" id="CLU_1740008_0_0_1"/>
<feature type="compositionally biased region" description="Basic and acidic residues" evidence="1">
    <location>
        <begin position="52"/>
        <end position="62"/>
    </location>
</feature>
<reference evidence="2" key="1">
    <citation type="submission" date="2010-03" db="EMBL/GenBank/DDBJ databases">
        <title>Annotation of Blastomyces dermatitidis strain ATCC 18188.</title>
        <authorList>
            <consortium name="The Broad Institute Genome Sequencing Platform"/>
            <consortium name="Broad Institute Genome Sequencing Center for Infectious Disease."/>
            <person name="Cuomo C."/>
            <person name="Klein B."/>
            <person name="Sullivan T."/>
            <person name="Heitman J."/>
            <person name="Young S."/>
            <person name="Zeng Q."/>
            <person name="Gargeya S."/>
            <person name="Alvarado L."/>
            <person name="Berlin A.M."/>
            <person name="Chapman S.B."/>
            <person name="Chen Z."/>
            <person name="Freedman E."/>
            <person name="Gellesch M."/>
            <person name="Goldberg J."/>
            <person name="Griggs A."/>
            <person name="Gujja S."/>
            <person name="Heilman E."/>
            <person name="Heiman D."/>
            <person name="Howarth C."/>
            <person name="Mehta T."/>
            <person name="Neiman D."/>
            <person name="Pearson M."/>
            <person name="Roberts A."/>
            <person name="Saif S."/>
            <person name="Shea T."/>
            <person name="Shenoy N."/>
            <person name="Sisk P."/>
            <person name="Stolte C."/>
            <person name="Sykes S."/>
            <person name="White J."/>
            <person name="Yandava C."/>
            <person name="Haas B."/>
            <person name="Nusbaum C."/>
            <person name="Birren B."/>
        </authorList>
    </citation>
    <scope>NUCLEOTIDE SEQUENCE</scope>
    <source>
        <strain evidence="2">ATCC 18188</strain>
    </source>
</reference>
<gene>
    <name evidence="2" type="ORF">BDDG_05193</name>
</gene>
<feature type="compositionally biased region" description="Polar residues" evidence="1">
    <location>
        <begin position="34"/>
        <end position="46"/>
    </location>
</feature>
<proteinExistence type="predicted"/>
<feature type="compositionally biased region" description="Polar residues" evidence="1">
    <location>
        <begin position="80"/>
        <end position="95"/>
    </location>
</feature>
<accession>F2TG87</accession>
<evidence type="ECO:0000256" key="1">
    <source>
        <dbReference type="SAM" id="MobiDB-lite"/>
    </source>
</evidence>
<dbReference type="Proteomes" id="UP000007802">
    <property type="component" value="Unassembled WGS sequence"/>
</dbReference>
<sequence>MSFMFGRLNCAFTEIPLSNVSTNGELAAKDEPRMSQQPSTLPQLTKISALPFERRRRPEATNRRRRPTADQPQLKKGLQTEVSQASNQDQYSTVLRQPPEAPLSSCASFIARRRGSSLGGGGENWEGEETWWLNIFTKPVFCDATLLILQ</sequence>
<dbReference type="EMBL" id="GG749431">
    <property type="protein sequence ID" value="EGE82250.1"/>
    <property type="molecule type" value="Genomic_DNA"/>
</dbReference>
<feature type="region of interest" description="Disordered" evidence="1">
    <location>
        <begin position="29"/>
        <end position="100"/>
    </location>
</feature>
<name>F2TG87_AJEDA</name>
<organism evidence="2">
    <name type="scientific">Ajellomyces dermatitidis (strain ATCC 18188 / CBS 674.68)</name>
    <name type="common">Blastomyces dermatitidis</name>
    <dbReference type="NCBI Taxonomy" id="653446"/>
    <lineage>
        <taxon>Eukaryota</taxon>
        <taxon>Fungi</taxon>
        <taxon>Dikarya</taxon>
        <taxon>Ascomycota</taxon>
        <taxon>Pezizomycotina</taxon>
        <taxon>Eurotiomycetes</taxon>
        <taxon>Eurotiomycetidae</taxon>
        <taxon>Onygenales</taxon>
        <taxon>Ajellomycetaceae</taxon>
        <taxon>Blastomyces</taxon>
    </lineage>
</organism>
<evidence type="ECO:0000313" key="2">
    <source>
        <dbReference type="EMBL" id="EGE82250.1"/>
    </source>
</evidence>
<protein>
    <submittedName>
        <fullName evidence="2">Uncharacterized protein</fullName>
    </submittedName>
</protein>